<feature type="transmembrane region" description="Helical" evidence="5">
    <location>
        <begin position="244"/>
        <end position="265"/>
    </location>
</feature>
<keyword evidence="5" id="KW-0813">Transport</keyword>
<dbReference type="Pfam" id="PF00528">
    <property type="entry name" value="BPD_transp_1"/>
    <property type="match status" value="1"/>
</dbReference>
<dbReference type="eggNOG" id="COG0395">
    <property type="taxonomic scope" value="Bacteria"/>
</dbReference>
<dbReference type="SUPFAM" id="SSF161098">
    <property type="entry name" value="MetI-like"/>
    <property type="match status" value="1"/>
</dbReference>
<dbReference type="PANTHER" id="PTHR43879:SF1">
    <property type="entry name" value="GLUCOSE IMPORT SYSTEM PERMEASE PROTEIN GLCU"/>
    <property type="match status" value="1"/>
</dbReference>
<dbReference type="AlphaFoldDB" id="A0A081BV06"/>
<feature type="transmembrane region" description="Helical" evidence="5">
    <location>
        <begin position="80"/>
        <end position="98"/>
    </location>
</feature>
<dbReference type="GO" id="GO:0005886">
    <property type="term" value="C:plasma membrane"/>
    <property type="evidence" value="ECO:0007669"/>
    <property type="project" value="UniProtKB-SubCell"/>
</dbReference>
<dbReference type="EMBL" id="DF820464">
    <property type="protein sequence ID" value="GAK56161.1"/>
    <property type="molecule type" value="Genomic_DNA"/>
</dbReference>
<keyword evidence="2 5" id="KW-0812">Transmembrane</keyword>
<feature type="transmembrane region" description="Helical" evidence="5">
    <location>
        <begin position="142"/>
        <end position="165"/>
    </location>
</feature>
<evidence type="ECO:0000313" key="8">
    <source>
        <dbReference type="Proteomes" id="UP000030661"/>
    </source>
</evidence>
<dbReference type="PANTHER" id="PTHR43879">
    <property type="entry name" value="ABC TRANSPORTER PERMEASE PROTEIN"/>
    <property type="match status" value="1"/>
</dbReference>
<dbReference type="Proteomes" id="UP000030661">
    <property type="component" value="Unassembled WGS sequence"/>
</dbReference>
<dbReference type="InterPro" id="IPR000515">
    <property type="entry name" value="MetI-like"/>
</dbReference>
<accession>A0A081BV06</accession>
<dbReference type="InterPro" id="IPR035906">
    <property type="entry name" value="MetI-like_sf"/>
</dbReference>
<feature type="domain" description="ABC transmembrane type-1" evidence="6">
    <location>
        <begin position="74"/>
        <end position="265"/>
    </location>
</feature>
<evidence type="ECO:0000259" key="6">
    <source>
        <dbReference type="PROSITE" id="PS50928"/>
    </source>
</evidence>
<reference evidence="7" key="1">
    <citation type="journal article" date="2015" name="PeerJ">
        <title>First genomic representation of candidate bacterial phylum KSB3 points to enhanced environmental sensing as a trigger of wastewater bulking.</title>
        <authorList>
            <person name="Sekiguchi Y."/>
            <person name="Ohashi A."/>
            <person name="Parks D.H."/>
            <person name="Yamauchi T."/>
            <person name="Tyson G.W."/>
            <person name="Hugenholtz P."/>
        </authorList>
    </citation>
    <scope>NUCLEOTIDE SEQUENCE [LARGE SCALE GENOMIC DNA]</scope>
</reference>
<feature type="transmembrane region" description="Helical" evidence="5">
    <location>
        <begin position="186"/>
        <end position="207"/>
    </location>
</feature>
<feature type="transmembrane region" description="Helical" evidence="5">
    <location>
        <begin position="12"/>
        <end position="30"/>
    </location>
</feature>
<keyword evidence="8" id="KW-1185">Reference proteome</keyword>
<evidence type="ECO:0000256" key="4">
    <source>
        <dbReference type="ARBA" id="ARBA00023136"/>
    </source>
</evidence>
<proteinExistence type="inferred from homology"/>
<dbReference type="GO" id="GO:0055085">
    <property type="term" value="P:transmembrane transport"/>
    <property type="evidence" value="ECO:0007669"/>
    <property type="project" value="InterPro"/>
</dbReference>
<keyword evidence="3 5" id="KW-1133">Transmembrane helix</keyword>
<evidence type="ECO:0000313" key="7">
    <source>
        <dbReference type="EMBL" id="GAK56161.1"/>
    </source>
</evidence>
<dbReference type="HOGENOM" id="CLU_016047_1_2_0"/>
<dbReference type="STRING" id="1499967.U27_03123"/>
<evidence type="ECO:0000256" key="1">
    <source>
        <dbReference type="ARBA" id="ARBA00004141"/>
    </source>
</evidence>
<feature type="transmembrane region" description="Helical" evidence="5">
    <location>
        <begin position="110"/>
        <end position="130"/>
    </location>
</feature>
<gene>
    <name evidence="7" type="ORF">U27_03123</name>
</gene>
<protein>
    <submittedName>
        <fullName evidence="7">Binding-protein-dependent transport systems inner membrane component</fullName>
    </submittedName>
</protein>
<evidence type="ECO:0000256" key="3">
    <source>
        <dbReference type="ARBA" id="ARBA00022989"/>
    </source>
</evidence>
<organism evidence="7">
    <name type="scientific">Vecturithrix granuli</name>
    <dbReference type="NCBI Taxonomy" id="1499967"/>
    <lineage>
        <taxon>Bacteria</taxon>
        <taxon>Candidatus Moduliflexota</taxon>
        <taxon>Candidatus Vecturitrichia</taxon>
        <taxon>Candidatus Vecturitrichales</taxon>
        <taxon>Candidatus Vecturitrichaceae</taxon>
        <taxon>Candidatus Vecturithrix</taxon>
    </lineage>
</organism>
<dbReference type="CDD" id="cd06261">
    <property type="entry name" value="TM_PBP2"/>
    <property type="match status" value="1"/>
</dbReference>
<dbReference type="PROSITE" id="PS50928">
    <property type="entry name" value="ABC_TM1"/>
    <property type="match status" value="1"/>
</dbReference>
<evidence type="ECO:0000256" key="2">
    <source>
        <dbReference type="ARBA" id="ARBA00022692"/>
    </source>
</evidence>
<keyword evidence="4 5" id="KW-0472">Membrane</keyword>
<sequence length="280" mass="30957">MVNTARVSKERVAHWFMMTALILALLFYLMPVYVMVMNGLKEAQGVSLTTMWNFPKTLSGGGFVEAWQRLQANMLNSLKMVIPATIISSLFGAVNGYIFSKWKFRGSDILFTLMLFGFFIPYQSILIPLVRFLQTIKLYGTIPGLILVHVVYGLPITTLIFRNYFAGVPTEMVEAARVDGAGVFKIFTHVMLPLSIPSFVVVGIFQFTNIWNDFLFGVTVVPNPAAQPVTIALNNLSGSFSVDWNVVMAGAVVAALPTAIIYMLLGRYFIRGLMAGSVKG</sequence>
<comment type="subcellular location">
    <subcellularLocation>
        <location evidence="5">Cell membrane</location>
        <topology evidence="5">Multi-pass membrane protein</topology>
    </subcellularLocation>
    <subcellularLocation>
        <location evidence="1">Membrane</location>
        <topology evidence="1">Multi-pass membrane protein</topology>
    </subcellularLocation>
</comment>
<evidence type="ECO:0000256" key="5">
    <source>
        <dbReference type="RuleBase" id="RU363032"/>
    </source>
</evidence>
<name>A0A081BV06_VECG1</name>
<dbReference type="Gene3D" id="1.10.3720.10">
    <property type="entry name" value="MetI-like"/>
    <property type="match status" value="1"/>
</dbReference>
<comment type="similarity">
    <text evidence="5">Belongs to the binding-protein-dependent transport system permease family.</text>
</comment>